<accession>A0A9Q7NQH0</accession>
<dbReference type="AlphaFoldDB" id="A0A9Q7NQH0"/>
<name>A0A9Q7NQH0_9ENTR</name>
<evidence type="ECO:0000313" key="1">
    <source>
        <dbReference type="EMBL" id="RTQ15618.1"/>
    </source>
</evidence>
<protein>
    <submittedName>
        <fullName evidence="1">NTP-binding protein</fullName>
    </submittedName>
</protein>
<organism evidence="1 2">
    <name type="scientific">Enterobacter mori</name>
    <dbReference type="NCBI Taxonomy" id="539813"/>
    <lineage>
        <taxon>Bacteria</taxon>
        <taxon>Pseudomonadati</taxon>
        <taxon>Pseudomonadota</taxon>
        <taxon>Gammaproteobacteria</taxon>
        <taxon>Enterobacterales</taxon>
        <taxon>Enterobacteriaceae</taxon>
        <taxon>Enterobacter</taxon>
    </lineage>
</organism>
<sequence length="41" mass="4845">IEHSRDWCRSLLILNCQELAAQQPLRPINWCSRLLKMTHGI</sequence>
<evidence type="ECO:0000313" key="2">
    <source>
        <dbReference type="Proteomes" id="UP000282263"/>
    </source>
</evidence>
<gene>
    <name evidence="1" type="ORF">EKN29_25525</name>
</gene>
<reference evidence="1 2" key="1">
    <citation type="submission" date="2018-12" db="EMBL/GenBank/DDBJ databases">
        <title>The Batch Genome Submission of Enterobacter spp. strains.</title>
        <authorList>
            <person name="Wei L."/>
            <person name="Wu W."/>
            <person name="Lin J."/>
            <person name="Zhang X."/>
            <person name="Feng Y."/>
            <person name="Zong Z."/>
        </authorList>
    </citation>
    <scope>NUCLEOTIDE SEQUENCE [LARGE SCALE GENOMIC DNA]</scope>
    <source>
        <strain evidence="1 2">SCEM020047</strain>
    </source>
</reference>
<comment type="caution">
    <text evidence="1">The sequence shown here is derived from an EMBL/GenBank/DDBJ whole genome shotgun (WGS) entry which is preliminary data.</text>
</comment>
<dbReference type="EMBL" id="RXPP01000062">
    <property type="protein sequence ID" value="RTQ15618.1"/>
    <property type="molecule type" value="Genomic_DNA"/>
</dbReference>
<dbReference type="Proteomes" id="UP000282263">
    <property type="component" value="Unassembled WGS sequence"/>
</dbReference>
<feature type="non-terminal residue" evidence="1">
    <location>
        <position position="1"/>
    </location>
</feature>
<proteinExistence type="predicted"/>